<dbReference type="AlphaFoldDB" id="A0A6L7IQS2"/>
<feature type="domain" description="4Fe-4S ferredoxin-type" evidence="4">
    <location>
        <begin position="2"/>
        <end position="33"/>
    </location>
</feature>
<evidence type="ECO:0000256" key="1">
    <source>
        <dbReference type="ARBA" id="ARBA00022723"/>
    </source>
</evidence>
<keyword evidence="1" id="KW-0479">Metal-binding</keyword>
<accession>A0A6L7IQS2</accession>
<feature type="domain" description="4Fe-4S ferredoxin-type" evidence="4">
    <location>
        <begin position="35"/>
        <end position="65"/>
    </location>
</feature>
<dbReference type="SUPFAM" id="SSF54862">
    <property type="entry name" value="4Fe-4S ferredoxins"/>
    <property type="match status" value="1"/>
</dbReference>
<keyword evidence="3" id="KW-0411">Iron-sulfur</keyword>
<dbReference type="Proteomes" id="UP000478463">
    <property type="component" value="Chromosome"/>
</dbReference>
<evidence type="ECO:0000313" key="5">
    <source>
        <dbReference type="EMBL" id="QOS67814.1"/>
    </source>
</evidence>
<dbReference type="PROSITE" id="PS51379">
    <property type="entry name" value="4FE4S_FER_2"/>
    <property type="match status" value="2"/>
</dbReference>
<dbReference type="GO" id="GO:0051536">
    <property type="term" value="F:iron-sulfur cluster binding"/>
    <property type="evidence" value="ECO:0007669"/>
    <property type="project" value="UniProtKB-KW"/>
</dbReference>
<dbReference type="Gene3D" id="3.30.70.20">
    <property type="match status" value="1"/>
</dbReference>
<dbReference type="RefSeq" id="WP_160941292.1">
    <property type="nucleotide sequence ID" value="NZ_CP063310.1"/>
</dbReference>
<evidence type="ECO:0000259" key="4">
    <source>
        <dbReference type="PROSITE" id="PS51379"/>
    </source>
</evidence>
<dbReference type="Pfam" id="PF13187">
    <property type="entry name" value="Fer4_9"/>
    <property type="match status" value="1"/>
</dbReference>
<keyword evidence="2" id="KW-0408">Iron</keyword>
<protein>
    <submittedName>
        <fullName evidence="5">4Fe-4S dicluster domain-containing protein</fullName>
    </submittedName>
</protein>
<organism evidence="5 6">
    <name type="scientific">Eggerthella guodeyinii</name>
    <dbReference type="NCBI Taxonomy" id="2690837"/>
    <lineage>
        <taxon>Bacteria</taxon>
        <taxon>Bacillati</taxon>
        <taxon>Actinomycetota</taxon>
        <taxon>Coriobacteriia</taxon>
        <taxon>Eggerthellales</taxon>
        <taxon>Eggerthellaceae</taxon>
        <taxon>Eggerthella</taxon>
    </lineage>
</organism>
<name>A0A6L7IQS2_9ACTN</name>
<gene>
    <name evidence="5" type="ORF">GS424_015125</name>
</gene>
<dbReference type="EMBL" id="CP063310">
    <property type="protein sequence ID" value="QOS67814.1"/>
    <property type="molecule type" value="Genomic_DNA"/>
</dbReference>
<dbReference type="PROSITE" id="PS00198">
    <property type="entry name" value="4FE4S_FER_1"/>
    <property type="match status" value="1"/>
</dbReference>
<dbReference type="InterPro" id="IPR017896">
    <property type="entry name" value="4Fe4S_Fe-S-bd"/>
</dbReference>
<reference evidence="5 6" key="1">
    <citation type="submission" date="2020-10" db="EMBL/GenBank/DDBJ databases">
        <title>Eggerthella sp. nov., isolated from human feces.</title>
        <authorList>
            <person name="Yajun G."/>
        </authorList>
    </citation>
    <scope>NUCLEOTIDE SEQUENCE [LARGE SCALE GENOMIC DNA]</scope>
    <source>
        <strain evidence="5 6">HF-1101</strain>
    </source>
</reference>
<sequence>MSVIRNDLSLCQGSTCRMCEKICPMDVMYFSEEHDKSVIAYVDNCMSCGQCWLNCPSHSLGFQTEQTGPAVNAGR</sequence>
<dbReference type="InterPro" id="IPR017900">
    <property type="entry name" value="4Fe4S_Fe_S_CS"/>
</dbReference>
<evidence type="ECO:0000313" key="6">
    <source>
        <dbReference type="Proteomes" id="UP000478463"/>
    </source>
</evidence>
<proteinExistence type="predicted"/>
<evidence type="ECO:0000256" key="2">
    <source>
        <dbReference type="ARBA" id="ARBA00023004"/>
    </source>
</evidence>
<dbReference type="GO" id="GO:0046872">
    <property type="term" value="F:metal ion binding"/>
    <property type="evidence" value="ECO:0007669"/>
    <property type="project" value="UniProtKB-KW"/>
</dbReference>
<evidence type="ECO:0000256" key="3">
    <source>
        <dbReference type="ARBA" id="ARBA00023014"/>
    </source>
</evidence>
<dbReference type="KEGG" id="egd:GS424_015125"/>